<comment type="caution">
    <text evidence="1">The sequence shown here is derived from an EMBL/GenBank/DDBJ whole genome shotgun (WGS) entry which is preliminary data.</text>
</comment>
<dbReference type="EMBL" id="SGPK01000278">
    <property type="protein sequence ID" value="THH05215.1"/>
    <property type="molecule type" value="Genomic_DNA"/>
</dbReference>
<gene>
    <name evidence="1" type="ORF">EW145_g4959</name>
</gene>
<dbReference type="Proteomes" id="UP000308199">
    <property type="component" value="Unassembled WGS sequence"/>
</dbReference>
<organism evidence="1 2">
    <name type="scientific">Phellinidium pouzarii</name>
    <dbReference type="NCBI Taxonomy" id="167371"/>
    <lineage>
        <taxon>Eukaryota</taxon>
        <taxon>Fungi</taxon>
        <taxon>Dikarya</taxon>
        <taxon>Basidiomycota</taxon>
        <taxon>Agaricomycotina</taxon>
        <taxon>Agaricomycetes</taxon>
        <taxon>Hymenochaetales</taxon>
        <taxon>Hymenochaetaceae</taxon>
        <taxon>Phellinidium</taxon>
    </lineage>
</organism>
<accession>A0A4S4L1X3</accession>
<protein>
    <submittedName>
        <fullName evidence="1">Uncharacterized protein</fullName>
    </submittedName>
</protein>
<dbReference type="AlphaFoldDB" id="A0A4S4L1X3"/>
<evidence type="ECO:0000313" key="1">
    <source>
        <dbReference type="EMBL" id="THH05215.1"/>
    </source>
</evidence>
<keyword evidence="2" id="KW-1185">Reference proteome</keyword>
<proteinExistence type="predicted"/>
<name>A0A4S4L1X3_9AGAM</name>
<reference evidence="1 2" key="1">
    <citation type="submission" date="2019-02" db="EMBL/GenBank/DDBJ databases">
        <title>Genome sequencing of the rare red list fungi Phellinidium pouzarii.</title>
        <authorList>
            <person name="Buettner E."/>
            <person name="Kellner H."/>
        </authorList>
    </citation>
    <scope>NUCLEOTIDE SEQUENCE [LARGE SCALE GENOMIC DNA]</scope>
    <source>
        <strain evidence="1 2">DSM 108285</strain>
    </source>
</reference>
<evidence type="ECO:0000313" key="2">
    <source>
        <dbReference type="Proteomes" id="UP000308199"/>
    </source>
</evidence>
<sequence>MTTTSPSRTSLASMNDTCFIRSSDIPVSYNPRVLSSQTTAFKFLSIKDAGVPGEGLNPVCEIMSGPHSSPSHRRTLSFPLMNIAVTFPLEIHPDAAISSFVVLHGILGDARAAFTVRAIRHDNVSIRNGLLDGSEYKISCLVDLLQGFAFFVKIEAGLYKGPQSLAFATFDYGSVLIDIYRAGWQAITHITQFCMRTLLEVFYHWASNGGENEKHAGNHLFLPERHRPPGYQVRIRWRRIVFYTAEMQLREDNKAHSDYGYDFTMSGHCLCLLSRFVDSNHCRGET</sequence>